<keyword evidence="2" id="KW-0732">Signal</keyword>
<sequence length="219" mass="23741">MVLCLAHQLAAVLYTLSLCKATGLGLGNPQAEPWALASHYHGSGQPGHLDGWLGDCEADKALVKYISHVGPRFQQELEELKPYWKLNALQITNPEGDVIPPGMPQEKSMEGSLVEINVILKHNFITMSRVESFSVLLRKSCIMVLRIGYCKVTEAYKAFKGGMLSATQLETSGSLSRDKSGSEETMSSSGIEPGCEEETSHTCKAQSGGLDRGGTKKLK</sequence>
<organism evidence="3 4">
    <name type="scientific">Armillaria novae-zelandiae</name>
    <dbReference type="NCBI Taxonomy" id="153914"/>
    <lineage>
        <taxon>Eukaryota</taxon>
        <taxon>Fungi</taxon>
        <taxon>Dikarya</taxon>
        <taxon>Basidiomycota</taxon>
        <taxon>Agaricomycotina</taxon>
        <taxon>Agaricomycetes</taxon>
        <taxon>Agaricomycetidae</taxon>
        <taxon>Agaricales</taxon>
        <taxon>Marasmiineae</taxon>
        <taxon>Physalacriaceae</taxon>
        <taxon>Armillaria</taxon>
    </lineage>
</organism>
<protein>
    <submittedName>
        <fullName evidence="3">Uncharacterized protein</fullName>
    </submittedName>
</protein>
<accession>A0AA39NTX9</accession>
<dbReference type="Proteomes" id="UP001175227">
    <property type="component" value="Unassembled WGS sequence"/>
</dbReference>
<feature type="chain" id="PRO_5041264880" evidence="2">
    <location>
        <begin position="22"/>
        <end position="219"/>
    </location>
</feature>
<name>A0AA39NTX9_9AGAR</name>
<comment type="caution">
    <text evidence="3">The sequence shown here is derived from an EMBL/GenBank/DDBJ whole genome shotgun (WGS) entry which is preliminary data.</text>
</comment>
<gene>
    <name evidence="3" type="ORF">IW261DRAFT_1424950</name>
</gene>
<proteinExistence type="predicted"/>
<feature type="region of interest" description="Disordered" evidence="1">
    <location>
        <begin position="170"/>
        <end position="219"/>
    </location>
</feature>
<dbReference type="AlphaFoldDB" id="A0AA39NTX9"/>
<dbReference type="EMBL" id="JAUEPR010000048">
    <property type="protein sequence ID" value="KAK0471711.1"/>
    <property type="molecule type" value="Genomic_DNA"/>
</dbReference>
<evidence type="ECO:0000313" key="4">
    <source>
        <dbReference type="Proteomes" id="UP001175227"/>
    </source>
</evidence>
<feature type="signal peptide" evidence="2">
    <location>
        <begin position="1"/>
        <end position="21"/>
    </location>
</feature>
<evidence type="ECO:0000256" key="2">
    <source>
        <dbReference type="SAM" id="SignalP"/>
    </source>
</evidence>
<reference evidence="3" key="1">
    <citation type="submission" date="2023-06" db="EMBL/GenBank/DDBJ databases">
        <authorList>
            <consortium name="Lawrence Berkeley National Laboratory"/>
            <person name="Ahrendt S."/>
            <person name="Sahu N."/>
            <person name="Indic B."/>
            <person name="Wong-Bajracharya J."/>
            <person name="Merenyi Z."/>
            <person name="Ke H.-M."/>
            <person name="Monk M."/>
            <person name="Kocsube S."/>
            <person name="Drula E."/>
            <person name="Lipzen A."/>
            <person name="Balint B."/>
            <person name="Henrissat B."/>
            <person name="Andreopoulos B."/>
            <person name="Martin F.M."/>
            <person name="Harder C.B."/>
            <person name="Rigling D."/>
            <person name="Ford K.L."/>
            <person name="Foster G.D."/>
            <person name="Pangilinan J."/>
            <person name="Papanicolaou A."/>
            <person name="Barry K."/>
            <person name="LaButti K."/>
            <person name="Viragh M."/>
            <person name="Koriabine M."/>
            <person name="Yan M."/>
            <person name="Riley R."/>
            <person name="Champramary S."/>
            <person name="Plett K.L."/>
            <person name="Tsai I.J."/>
            <person name="Slot J."/>
            <person name="Sipos G."/>
            <person name="Plett J."/>
            <person name="Nagy L.G."/>
            <person name="Grigoriev I.V."/>
        </authorList>
    </citation>
    <scope>NUCLEOTIDE SEQUENCE</scope>
    <source>
        <strain evidence="3">ICMP 16352</strain>
    </source>
</reference>
<evidence type="ECO:0000313" key="3">
    <source>
        <dbReference type="EMBL" id="KAK0471711.1"/>
    </source>
</evidence>
<keyword evidence="4" id="KW-1185">Reference proteome</keyword>
<evidence type="ECO:0000256" key="1">
    <source>
        <dbReference type="SAM" id="MobiDB-lite"/>
    </source>
</evidence>